<organism evidence="2 3">
    <name type="scientific">Roseivivax jejudonensis</name>
    <dbReference type="NCBI Taxonomy" id="1529041"/>
    <lineage>
        <taxon>Bacteria</taxon>
        <taxon>Pseudomonadati</taxon>
        <taxon>Pseudomonadota</taxon>
        <taxon>Alphaproteobacteria</taxon>
        <taxon>Rhodobacterales</taxon>
        <taxon>Roseobacteraceae</taxon>
        <taxon>Roseivivax</taxon>
    </lineage>
</organism>
<dbReference type="Proteomes" id="UP000193570">
    <property type="component" value="Unassembled WGS sequence"/>
</dbReference>
<feature type="transmembrane region" description="Helical" evidence="1">
    <location>
        <begin position="72"/>
        <end position="92"/>
    </location>
</feature>
<feature type="transmembrane region" description="Helical" evidence="1">
    <location>
        <begin position="136"/>
        <end position="160"/>
    </location>
</feature>
<accession>A0A1X7A5S7</accession>
<evidence type="ECO:0000313" key="3">
    <source>
        <dbReference type="Proteomes" id="UP000193570"/>
    </source>
</evidence>
<evidence type="ECO:0000256" key="1">
    <source>
        <dbReference type="SAM" id="Phobius"/>
    </source>
</evidence>
<keyword evidence="1" id="KW-0812">Transmembrane</keyword>
<name>A0A1X7A5S7_9RHOB</name>
<protein>
    <submittedName>
        <fullName evidence="2">Uncharacterized protein</fullName>
    </submittedName>
</protein>
<proteinExistence type="predicted"/>
<sequence>MNVRPMDRGQLAFAWTVIGSVLLLASVLQPLVSARLADIPPDDLLAPMREIGGGEPLPPEVTALFAGMFANIRFSLAFAALKLVAGASILFAARNLPARWARGVLTVAAGLGIAAFAGIGIFFCYSAVIIAGAMSIPLAVALMMAFFGLVAAALPIRWLWRNFQGLRYLG</sequence>
<evidence type="ECO:0000313" key="2">
    <source>
        <dbReference type="EMBL" id="SLN71369.1"/>
    </source>
</evidence>
<feature type="transmembrane region" description="Helical" evidence="1">
    <location>
        <begin position="12"/>
        <end position="32"/>
    </location>
</feature>
<keyword evidence="1" id="KW-0472">Membrane</keyword>
<dbReference type="RefSeq" id="WP_159456809.1">
    <property type="nucleotide sequence ID" value="NZ_FWFK01000008.1"/>
</dbReference>
<gene>
    <name evidence="2" type="ORF">ROJ8625_03720</name>
</gene>
<reference evidence="2 3" key="1">
    <citation type="submission" date="2017-03" db="EMBL/GenBank/DDBJ databases">
        <authorList>
            <person name="Afonso C.L."/>
            <person name="Miller P.J."/>
            <person name="Scott M.A."/>
            <person name="Spackman E."/>
            <person name="Goraichik I."/>
            <person name="Dimitrov K.M."/>
            <person name="Suarez D.L."/>
            <person name="Swayne D.E."/>
        </authorList>
    </citation>
    <scope>NUCLEOTIDE SEQUENCE [LARGE SCALE GENOMIC DNA]</scope>
    <source>
        <strain evidence="2 3">CECT 8625</strain>
    </source>
</reference>
<keyword evidence="1" id="KW-1133">Transmembrane helix</keyword>
<dbReference type="AlphaFoldDB" id="A0A1X7A5S7"/>
<feature type="transmembrane region" description="Helical" evidence="1">
    <location>
        <begin position="104"/>
        <end position="130"/>
    </location>
</feature>
<dbReference type="EMBL" id="FWFK01000008">
    <property type="protein sequence ID" value="SLN71369.1"/>
    <property type="molecule type" value="Genomic_DNA"/>
</dbReference>
<dbReference type="OrthoDB" id="9846813at2"/>
<keyword evidence="3" id="KW-1185">Reference proteome</keyword>